<dbReference type="Pfam" id="PF00530">
    <property type="entry name" value="SRCR"/>
    <property type="match status" value="1"/>
</dbReference>
<dbReference type="GO" id="GO:0007166">
    <property type="term" value="P:cell surface receptor signaling pathway"/>
    <property type="evidence" value="ECO:0007669"/>
    <property type="project" value="InterPro"/>
</dbReference>
<keyword evidence="9 13" id="KW-1015">Disulfide bond</keyword>
<dbReference type="CDD" id="cd15040">
    <property type="entry name" value="7tmB2_Adhesion"/>
    <property type="match status" value="1"/>
</dbReference>
<feature type="domain" description="GAIN-B" evidence="16">
    <location>
        <begin position="369"/>
        <end position="509"/>
    </location>
</feature>
<feature type="transmembrane region" description="Helical" evidence="15">
    <location>
        <begin position="704"/>
        <end position="726"/>
    </location>
</feature>
<dbReference type="InterPro" id="IPR001190">
    <property type="entry name" value="SRCR"/>
</dbReference>
<dbReference type="Pfam" id="PF02793">
    <property type="entry name" value="HRM"/>
    <property type="match status" value="1"/>
</dbReference>
<reference evidence="21" key="2">
    <citation type="submission" date="2020-11" db="EMBL/GenBank/DDBJ databases">
        <authorList>
            <person name="McCartney M.A."/>
            <person name="Auch B."/>
            <person name="Kono T."/>
            <person name="Mallez S."/>
            <person name="Becker A."/>
            <person name="Gohl D.M."/>
            <person name="Silverstein K.A.T."/>
            <person name="Koren S."/>
            <person name="Bechman K.B."/>
            <person name="Herman A."/>
            <person name="Abrahante J.E."/>
            <person name="Garbe J."/>
        </authorList>
    </citation>
    <scope>NUCLEOTIDE SEQUENCE</scope>
    <source>
        <strain evidence="21">Duluth1</strain>
        <tissue evidence="21">Whole animal</tissue>
    </source>
</reference>
<dbReference type="PROSITE" id="PS50221">
    <property type="entry name" value="GAIN_B"/>
    <property type="match status" value="1"/>
</dbReference>
<evidence type="ECO:0000256" key="2">
    <source>
        <dbReference type="ARBA" id="ARBA00007343"/>
    </source>
</evidence>
<protein>
    <submittedName>
        <fullName evidence="21">Uncharacterized protein</fullName>
    </submittedName>
</protein>
<dbReference type="Pfam" id="PF00002">
    <property type="entry name" value="7tm_2"/>
    <property type="match status" value="1"/>
</dbReference>
<dbReference type="FunFam" id="1.20.1070.10:FF:000058">
    <property type="entry name" value="Adhesion G protein-coupled receptor F5"/>
    <property type="match status" value="1"/>
</dbReference>
<dbReference type="InterPro" id="IPR036772">
    <property type="entry name" value="SRCR-like_dom_sf"/>
</dbReference>
<evidence type="ECO:0000259" key="17">
    <source>
        <dbReference type="PROSITE" id="PS50227"/>
    </source>
</evidence>
<dbReference type="GO" id="GO:0005886">
    <property type="term" value="C:plasma membrane"/>
    <property type="evidence" value="ECO:0007669"/>
    <property type="project" value="TreeGrafter"/>
</dbReference>
<feature type="transmembrane region" description="Helical" evidence="15">
    <location>
        <begin position="518"/>
        <end position="541"/>
    </location>
</feature>
<dbReference type="InterPro" id="IPR017981">
    <property type="entry name" value="GPCR_2-like_7TM"/>
</dbReference>
<feature type="transmembrane region" description="Helical" evidence="15">
    <location>
        <begin position="589"/>
        <end position="609"/>
    </location>
</feature>
<feature type="domain" description="SRCR" evidence="19">
    <location>
        <begin position="1"/>
        <end position="89"/>
    </location>
</feature>
<evidence type="ECO:0000256" key="7">
    <source>
        <dbReference type="ARBA" id="ARBA00023040"/>
    </source>
</evidence>
<keyword evidence="10" id="KW-0675">Receptor</keyword>
<dbReference type="Gene3D" id="1.25.40.610">
    <property type="match status" value="1"/>
</dbReference>
<keyword evidence="8 15" id="KW-0472">Membrane</keyword>
<dbReference type="CDD" id="cd00033">
    <property type="entry name" value="CCP"/>
    <property type="match status" value="1"/>
</dbReference>
<name>A0A9D4JY24_DREPO</name>
<evidence type="ECO:0000256" key="11">
    <source>
        <dbReference type="ARBA" id="ARBA00023180"/>
    </source>
</evidence>
<dbReference type="PANTHER" id="PTHR12011">
    <property type="entry name" value="ADHESION G-PROTEIN COUPLED RECEPTOR"/>
    <property type="match status" value="1"/>
</dbReference>
<evidence type="ECO:0000256" key="3">
    <source>
        <dbReference type="ARBA" id="ARBA00022692"/>
    </source>
</evidence>
<feature type="transmembrane region" description="Helical" evidence="15">
    <location>
        <begin position="550"/>
        <end position="569"/>
    </location>
</feature>
<evidence type="ECO:0000256" key="15">
    <source>
        <dbReference type="SAM" id="Phobius"/>
    </source>
</evidence>
<feature type="transmembrane region" description="Helical" evidence="15">
    <location>
        <begin position="732"/>
        <end position="751"/>
    </location>
</feature>
<evidence type="ECO:0000259" key="19">
    <source>
        <dbReference type="PROSITE" id="PS50287"/>
    </source>
</evidence>
<keyword evidence="22" id="KW-1185">Reference proteome</keyword>
<dbReference type="Gene3D" id="3.10.250.10">
    <property type="entry name" value="SRCR-like domain"/>
    <property type="match status" value="1"/>
</dbReference>
<dbReference type="Gene3D" id="2.10.70.10">
    <property type="entry name" value="Complement Module, domain 1"/>
    <property type="match status" value="1"/>
</dbReference>
<proteinExistence type="inferred from homology"/>
<feature type="transmembrane region" description="Helical" evidence="15">
    <location>
        <begin position="621"/>
        <end position="640"/>
    </location>
</feature>
<dbReference type="InterPro" id="IPR000832">
    <property type="entry name" value="GPCR_2_secretin-like"/>
</dbReference>
<dbReference type="GO" id="GO:0004930">
    <property type="term" value="F:G protein-coupled receptor activity"/>
    <property type="evidence" value="ECO:0007669"/>
    <property type="project" value="UniProtKB-KW"/>
</dbReference>
<evidence type="ECO:0000259" key="16">
    <source>
        <dbReference type="PROSITE" id="PS50221"/>
    </source>
</evidence>
<comment type="caution">
    <text evidence="21">The sequence shown here is derived from an EMBL/GenBank/DDBJ whole genome shotgun (WGS) entry which is preliminary data.</text>
</comment>
<feature type="domain" description="G-protein coupled receptors family 2 profile 1" evidence="17">
    <location>
        <begin position="141"/>
        <end position="209"/>
    </location>
</feature>
<keyword evidence="3 15" id="KW-0812">Transmembrane</keyword>
<gene>
    <name evidence="21" type="ORF">DPMN_126360</name>
</gene>
<dbReference type="SMART" id="SM00202">
    <property type="entry name" value="SR"/>
    <property type="match status" value="1"/>
</dbReference>
<dbReference type="InterPro" id="IPR000436">
    <property type="entry name" value="Sushi_SCR_CCP_dom"/>
</dbReference>
<dbReference type="SUPFAM" id="SSF111418">
    <property type="entry name" value="Hormone receptor domain"/>
    <property type="match status" value="1"/>
</dbReference>
<dbReference type="InterPro" id="IPR000203">
    <property type="entry name" value="GPS"/>
</dbReference>
<evidence type="ECO:0000313" key="22">
    <source>
        <dbReference type="Proteomes" id="UP000828390"/>
    </source>
</evidence>
<dbReference type="AlphaFoldDB" id="A0A9D4JY24"/>
<evidence type="ECO:0000259" key="18">
    <source>
        <dbReference type="PROSITE" id="PS50261"/>
    </source>
</evidence>
<keyword evidence="14" id="KW-0768">Sushi</keyword>
<comment type="subcellular location">
    <subcellularLocation>
        <location evidence="1">Membrane</location>
        <topology evidence="1">Multi-pass membrane protein</topology>
    </subcellularLocation>
</comment>
<dbReference type="Proteomes" id="UP000828390">
    <property type="component" value="Unassembled WGS sequence"/>
</dbReference>
<dbReference type="InterPro" id="IPR057244">
    <property type="entry name" value="GAIN_B"/>
</dbReference>
<dbReference type="Gene3D" id="4.10.1240.10">
    <property type="entry name" value="GPCR, family 2, extracellular hormone receptor domain"/>
    <property type="match status" value="1"/>
</dbReference>
<feature type="transmembrane region" description="Helical" evidence="15">
    <location>
        <begin position="660"/>
        <end position="683"/>
    </location>
</feature>
<feature type="domain" description="Sushi" evidence="20">
    <location>
        <begin position="90"/>
        <end position="158"/>
    </location>
</feature>
<evidence type="ECO:0000256" key="14">
    <source>
        <dbReference type="PROSITE-ProRule" id="PRU00302"/>
    </source>
</evidence>
<dbReference type="PRINTS" id="PR00258">
    <property type="entry name" value="SPERACTRCPTR"/>
</dbReference>
<dbReference type="Pfam" id="PF01825">
    <property type="entry name" value="GPS"/>
    <property type="match status" value="1"/>
</dbReference>
<dbReference type="EMBL" id="JAIWYP010000005">
    <property type="protein sequence ID" value="KAH3824523.1"/>
    <property type="molecule type" value="Genomic_DNA"/>
</dbReference>
<evidence type="ECO:0000256" key="10">
    <source>
        <dbReference type="ARBA" id="ARBA00023170"/>
    </source>
</evidence>
<dbReference type="PRINTS" id="PR00249">
    <property type="entry name" value="GPCRSECRETIN"/>
</dbReference>
<evidence type="ECO:0000256" key="13">
    <source>
        <dbReference type="PROSITE-ProRule" id="PRU00196"/>
    </source>
</evidence>
<evidence type="ECO:0000313" key="21">
    <source>
        <dbReference type="EMBL" id="KAH3824523.1"/>
    </source>
</evidence>
<dbReference type="InterPro" id="IPR001879">
    <property type="entry name" value="GPCR_2_extracellular_dom"/>
</dbReference>
<dbReference type="PROSITE" id="PS50227">
    <property type="entry name" value="G_PROTEIN_RECEP_F2_3"/>
    <property type="match status" value="1"/>
</dbReference>
<dbReference type="PROSITE" id="PS50287">
    <property type="entry name" value="SRCR_2"/>
    <property type="match status" value="1"/>
</dbReference>
<dbReference type="SUPFAM" id="SSF56487">
    <property type="entry name" value="SRCR-like"/>
    <property type="match status" value="1"/>
</dbReference>
<evidence type="ECO:0000256" key="6">
    <source>
        <dbReference type="ARBA" id="ARBA00022989"/>
    </source>
</evidence>
<evidence type="ECO:0000256" key="1">
    <source>
        <dbReference type="ARBA" id="ARBA00004141"/>
    </source>
</evidence>
<dbReference type="FunFam" id="3.10.250.10:FF:000001">
    <property type="entry name" value="Lysyl oxidase 4 isoform X1"/>
    <property type="match status" value="1"/>
</dbReference>
<keyword evidence="7" id="KW-0297">G-protein coupled receptor</keyword>
<comment type="caution">
    <text evidence="13">Lacks conserved residue(s) required for the propagation of feature annotation.</text>
</comment>
<evidence type="ECO:0000259" key="20">
    <source>
        <dbReference type="PROSITE" id="PS50923"/>
    </source>
</evidence>
<dbReference type="PANTHER" id="PTHR12011:SF347">
    <property type="entry name" value="FI21270P1-RELATED"/>
    <property type="match status" value="1"/>
</dbReference>
<dbReference type="Gene3D" id="1.20.1070.10">
    <property type="entry name" value="Rhodopsin 7-helix transmembrane proteins"/>
    <property type="match status" value="1"/>
</dbReference>
<organism evidence="21 22">
    <name type="scientific">Dreissena polymorpha</name>
    <name type="common">Zebra mussel</name>
    <name type="synonym">Mytilus polymorpha</name>
    <dbReference type="NCBI Taxonomy" id="45954"/>
    <lineage>
        <taxon>Eukaryota</taxon>
        <taxon>Metazoa</taxon>
        <taxon>Spiralia</taxon>
        <taxon>Lophotrochozoa</taxon>
        <taxon>Mollusca</taxon>
        <taxon>Bivalvia</taxon>
        <taxon>Autobranchia</taxon>
        <taxon>Heteroconchia</taxon>
        <taxon>Euheterodonta</taxon>
        <taxon>Imparidentia</taxon>
        <taxon>Neoheterodontei</taxon>
        <taxon>Myida</taxon>
        <taxon>Dreissenoidea</taxon>
        <taxon>Dreissenidae</taxon>
        <taxon>Dreissena</taxon>
    </lineage>
</organism>
<evidence type="ECO:0000256" key="5">
    <source>
        <dbReference type="ARBA" id="ARBA00022737"/>
    </source>
</evidence>
<evidence type="ECO:0000256" key="12">
    <source>
        <dbReference type="ARBA" id="ARBA00023224"/>
    </source>
</evidence>
<reference evidence="21" key="1">
    <citation type="journal article" date="2019" name="bioRxiv">
        <title>The Genome of the Zebra Mussel, Dreissena polymorpha: A Resource for Invasive Species Research.</title>
        <authorList>
            <person name="McCartney M.A."/>
            <person name="Auch B."/>
            <person name="Kono T."/>
            <person name="Mallez S."/>
            <person name="Zhang Y."/>
            <person name="Obille A."/>
            <person name="Becker A."/>
            <person name="Abrahante J.E."/>
            <person name="Garbe J."/>
            <person name="Badalamenti J.P."/>
            <person name="Herman A."/>
            <person name="Mangelson H."/>
            <person name="Liachko I."/>
            <person name="Sullivan S."/>
            <person name="Sone E.D."/>
            <person name="Koren S."/>
            <person name="Silverstein K.A.T."/>
            <person name="Beckman K.B."/>
            <person name="Gohl D.M."/>
        </authorList>
    </citation>
    <scope>NUCLEOTIDE SEQUENCE</scope>
    <source>
        <strain evidence="21">Duluth1</strain>
        <tissue evidence="21">Whole animal</tissue>
    </source>
</reference>
<dbReference type="Pfam" id="PF00084">
    <property type="entry name" value="Sushi"/>
    <property type="match status" value="1"/>
</dbReference>
<dbReference type="PRINTS" id="PR01694">
    <property type="entry name" value="BAIPRECURSOR"/>
</dbReference>
<dbReference type="Gene3D" id="2.60.220.50">
    <property type="match status" value="1"/>
</dbReference>
<evidence type="ECO:0000256" key="4">
    <source>
        <dbReference type="ARBA" id="ARBA00022729"/>
    </source>
</evidence>
<evidence type="ECO:0000256" key="8">
    <source>
        <dbReference type="ARBA" id="ARBA00023136"/>
    </source>
</evidence>
<dbReference type="SUPFAM" id="SSF57535">
    <property type="entry name" value="Complement control module/SCR domain"/>
    <property type="match status" value="1"/>
</dbReference>
<dbReference type="PROSITE" id="PS50923">
    <property type="entry name" value="SUSHI"/>
    <property type="match status" value="1"/>
</dbReference>
<dbReference type="InterPro" id="IPR035976">
    <property type="entry name" value="Sushi/SCR/CCP_sf"/>
</dbReference>
<evidence type="ECO:0000256" key="9">
    <source>
        <dbReference type="ARBA" id="ARBA00023157"/>
    </source>
</evidence>
<comment type="similarity">
    <text evidence="2">Belongs to the G-protein coupled receptor 2 family. Adhesion G-protein coupled receptor (ADGR) subfamily.</text>
</comment>
<dbReference type="InterPro" id="IPR008077">
    <property type="entry name" value="GPCR_2_brain_angio_inhib"/>
</dbReference>
<dbReference type="PROSITE" id="PS50261">
    <property type="entry name" value="G_PROTEIN_RECEP_F2_4"/>
    <property type="match status" value="1"/>
</dbReference>
<sequence length="816" mass="89749">MQGIWGTVCDDNFDDKSAAVICNMLNMTGSGDQSRPFFRSSGYYGPGTGRIWLDNVQCNGNERHIDDCQHNSWGFNDCTHSEDVGVVCVPDCGEWYSSFSSLIYQTIVYKYSPTFGYVAEMTCKPGYVVVNKTSTRFESAVCTENGTWSLPAYSACVPDEQKNVKNCSVNVDTKHRTWNETQPGTIAEEKCPIGYSGMVSRQCSEEGNWLNPFYNCISKIVADLIKAVESLKVSPSAEKITDSLDQLVNVTKPENGSSYIGELNAVTDMLDTITSVSNVVGATDKQADSFFSATSNLIDTKNADSWQSGGDQYGNYGSQEEYQASSDFIGAMKVINVVDKYTDILLNSIGNKTDSSKPIHSDNLVVYLTKVNTTAENLKIEEEALGISSSIILPKTSLNGSNSISVVVYKNLTGIVSSKLNNVNDTTINSEVVTISLDNWEKNANFVVDITMEFAQDVRSAPICSFWNKTIFAWDTSGCRVLSSKHSSATCRCTHLTNFAILMSPVIQSNLNNMVLDLISIVGCSISLAGLILTVVIHLFLWKYINKRRVAVLLNLSVALIISYVMFIGGIDKTENKILCTALASLLHYIYLVVFSIMLVEGIDLALTVLNVFKQKPKLKWMLIAAWVAPAVIVGIALGVTKTEGYGNEISCWLTTKGGVIWAFVGPALFVILVNFVILVIAIRATLTLHAMTKKSTVEKSKSAIWCLLVLMPLMGLTWVLGVFYLDESMAWVQYAFAVCNSLQGLVIFLFNCAFNKRIWKACTTKQKRSSAASRINLNSRSTSFTSAITDNSDVSMTTHVTYEEKDTTGQFANQQ</sequence>
<feature type="domain" description="G-protein coupled receptors family 2 profile 2" evidence="18">
    <location>
        <begin position="516"/>
        <end position="756"/>
    </location>
</feature>
<dbReference type="SMART" id="SM00303">
    <property type="entry name" value="GPS"/>
    <property type="match status" value="1"/>
</dbReference>
<feature type="disulfide bond" evidence="13">
    <location>
        <begin position="58"/>
        <end position="68"/>
    </location>
</feature>
<keyword evidence="4" id="KW-0732">Signal</keyword>
<dbReference type="SMART" id="SM00008">
    <property type="entry name" value="HormR"/>
    <property type="match status" value="1"/>
</dbReference>
<dbReference type="InterPro" id="IPR036445">
    <property type="entry name" value="GPCR_2_extracell_dom_sf"/>
</dbReference>
<keyword evidence="11" id="KW-0325">Glycoprotein</keyword>
<keyword evidence="6 15" id="KW-1133">Transmembrane helix</keyword>
<accession>A0A9D4JY24</accession>
<keyword evidence="12" id="KW-0807">Transducer</keyword>
<keyword evidence="5" id="KW-0677">Repeat</keyword>
<dbReference type="InterPro" id="IPR046338">
    <property type="entry name" value="GAIN_dom_sf"/>
</dbReference>